<dbReference type="CDD" id="cd10910">
    <property type="entry name" value="PIN_limkain_b1_N_like"/>
    <property type="match status" value="2"/>
</dbReference>
<evidence type="ECO:0000313" key="3">
    <source>
        <dbReference type="Proteomes" id="UP001558713"/>
    </source>
</evidence>
<dbReference type="PANTHER" id="PTHR14379:SF19">
    <property type="entry name" value="ENDONUCLEASE OR GLYCOSYL HYDROLASE-RELATED"/>
    <property type="match status" value="1"/>
</dbReference>
<dbReference type="InterPro" id="IPR024768">
    <property type="entry name" value="Marf1"/>
</dbReference>
<evidence type="ECO:0000313" key="2">
    <source>
        <dbReference type="EMBL" id="KAL1216265.1"/>
    </source>
</evidence>
<sequence>MMKTRARTSVFWDIKTYPVPRGCDAGLVGWCINRYLKRLGYCGPLSIIAVGLLTDVPDGLLRKLSSTGIVLNHVPLGSIGILRSMDAWKQDHPAPANMMLISSDESILPRIRHSSGYNIRRLFPNYSTKTWKRFLLQDSGEWTGTAKSPAYWLCSLCNNDVCPGFQNFTTHLSSEEHADEAIRIAVETVASTWVLWDINSCPVPPDCDPRRVRPLIKQYLDDFGYSGSFTITATGLLTDVPHDVLRALSSTGVDLRHISFSSGNILNDMYNWTGMNPRPATLLSIVPYLEILSPMYVGNQRKLGCNVIELFPYNSPYSESLWKKFLLEDSGTLEEEDKCSETGEHASWHCSEFHDIIGKGFDTFISHLASPDHKPEEVIKHPRLVVSIRFVIV</sequence>
<dbReference type="AlphaFoldDB" id="A0ABD1BIP8"/>
<organism evidence="2 3">
    <name type="scientific">Cardamine amara subsp. amara</name>
    <dbReference type="NCBI Taxonomy" id="228776"/>
    <lineage>
        <taxon>Eukaryota</taxon>
        <taxon>Viridiplantae</taxon>
        <taxon>Streptophyta</taxon>
        <taxon>Embryophyta</taxon>
        <taxon>Tracheophyta</taxon>
        <taxon>Spermatophyta</taxon>
        <taxon>Magnoliopsida</taxon>
        <taxon>eudicotyledons</taxon>
        <taxon>Gunneridae</taxon>
        <taxon>Pentapetalae</taxon>
        <taxon>rosids</taxon>
        <taxon>malvids</taxon>
        <taxon>Brassicales</taxon>
        <taxon>Brassicaceae</taxon>
        <taxon>Cardamineae</taxon>
        <taxon>Cardamine</taxon>
    </lineage>
</organism>
<name>A0ABD1BIP8_CARAN</name>
<reference evidence="2 3" key="1">
    <citation type="submission" date="2024-04" db="EMBL/GenBank/DDBJ databases">
        <title>Genome assembly C_amara_ONT_v2.</title>
        <authorList>
            <person name="Yant L."/>
            <person name="Moore C."/>
            <person name="Slenker M."/>
        </authorList>
    </citation>
    <scope>NUCLEOTIDE SEQUENCE [LARGE SCALE GENOMIC DNA]</scope>
    <source>
        <tissue evidence="2">Leaf</tissue>
    </source>
</reference>
<dbReference type="InterPro" id="IPR021139">
    <property type="entry name" value="NYN"/>
</dbReference>
<protein>
    <recommendedName>
        <fullName evidence="1">NYN domain-containing protein</fullName>
    </recommendedName>
</protein>
<dbReference type="PANTHER" id="PTHR14379">
    <property type="entry name" value="LIMKAIN B LKAP"/>
    <property type="match status" value="1"/>
</dbReference>
<dbReference type="EMBL" id="JBANAX010000270">
    <property type="protein sequence ID" value="KAL1216265.1"/>
    <property type="molecule type" value="Genomic_DNA"/>
</dbReference>
<comment type="caution">
    <text evidence="2">The sequence shown here is derived from an EMBL/GenBank/DDBJ whole genome shotgun (WGS) entry which is preliminary data.</text>
</comment>
<keyword evidence="3" id="KW-1185">Reference proteome</keyword>
<evidence type="ECO:0000259" key="1">
    <source>
        <dbReference type="Pfam" id="PF01936"/>
    </source>
</evidence>
<dbReference type="Pfam" id="PF01936">
    <property type="entry name" value="NYN"/>
    <property type="match status" value="1"/>
</dbReference>
<accession>A0ABD1BIP8</accession>
<feature type="domain" description="NYN" evidence="1">
    <location>
        <begin position="7"/>
        <end position="117"/>
    </location>
</feature>
<proteinExistence type="predicted"/>
<dbReference type="Proteomes" id="UP001558713">
    <property type="component" value="Unassembled WGS sequence"/>
</dbReference>
<gene>
    <name evidence="2" type="ORF">V5N11_016884</name>
</gene>